<dbReference type="InterPro" id="IPR036259">
    <property type="entry name" value="MFS_trans_sf"/>
</dbReference>
<evidence type="ECO:0000313" key="11">
    <source>
        <dbReference type="Proteomes" id="UP000215335"/>
    </source>
</evidence>
<dbReference type="InterPro" id="IPR020846">
    <property type="entry name" value="MFS_dom"/>
</dbReference>
<feature type="transmembrane region" description="Helical" evidence="8">
    <location>
        <begin position="361"/>
        <end position="385"/>
    </location>
</feature>
<keyword evidence="7 8" id="KW-0472">Membrane</keyword>
<feature type="transmembrane region" description="Helical" evidence="8">
    <location>
        <begin position="93"/>
        <end position="112"/>
    </location>
</feature>
<reference evidence="10 11" key="1">
    <citation type="journal article" date="2017" name="Curr. Biol.">
        <title>The Evolution of Venom by Co-option of Single-Copy Genes.</title>
        <authorList>
            <person name="Martinson E.O."/>
            <person name="Mrinalini"/>
            <person name="Kelkar Y.D."/>
            <person name="Chang C.H."/>
            <person name="Werren J.H."/>
        </authorList>
    </citation>
    <scope>NUCLEOTIDE SEQUENCE [LARGE SCALE GENOMIC DNA]</scope>
    <source>
        <strain evidence="10 11">Alberta</strain>
        <tissue evidence="10">Whole body</tissue>
    </source>
</reference>
<dbReference type="Gene3D" id="1.20.1250.20">
    <property type="entry name" value="MFS general substrate transporter like domains"/>
    <property type="match status" value="1"/>
</dbReference>
<feature type="transmembrane region" description="Helical" evidence="8">
    <location>
        <begin position="397"/>
        <end position="417"/>
    </location>
</feature>
<keyword evidence="2" id="KW-0813">Transport</keyword>
<dbReference type="AlphaFoldDB" id="A0A232EY25"/>
<keyword evidence="11" id="KW-1185">Reference proteome</keyword>
<gene>
    <name evidence="10" type="ORF">TSAR_012843</name>
</gene>
<dbReference type="SUPFAM" id="SSF103473">
    <property type="entry name" value="MFS general substrate transporter"/>
    <property type="match status" value="1"/>
</dbReference>
<dbReference type="Proteomes" id="UP000215335">
    <property type="component" value="Unassembled WGS sequence"/>
</dbReference>
<evidence type="ECO:0000313" key="10">
    <source>
        <dbReference type="EMBL" id="OXU23179.1"/>
    </source>
</evidence>
<feature type="transmembrane region" description="Helical" evidence="8">
    <location>
        <begin position="264"/>
        <end position="285"/>
    </location>
</feature>
<feature type="transmembrane region" description="Helical" evidence="8">
    <location>
        <begin position="118"/>
        <end position="139"/>
    </location>
</feature>
<evidence type="ECO:0000259" key="9">
    <source>
        <dbReference type="PROSITE" id="PS50850"/>
    </source>
</evidence>
<proteinExistence type="predicted"/>
<dbReference type="STRING" id="543379.A0A232EY25"/>
<dbReference type="InterPro" id="IPR050549">
    <property type="entry name" value="MFS_Trehalose_Transporter"/>
</dbReference>
<feature type="transmembrane region" description="Helical" evidence="8">
    <location>
        <begin position="300"/>
        <end position="320"/>
    </location>
</feature>
<dbReference type="PROSITE" id="PS50850">
    <property type="entry name" value="MFS"/>
    <property type="match status" value="1"/>
</dbReference>
<evidence type="ECO:0000256" key="6">
    <source>
        <dbReference type="ARBA" id="ARBA00022989"/>
    </source>
</evidence>
<dbReference type="Pfam" id="PF00083">
    <property type="entry name" value="Sugar_tr"/>
    <property type="match status" value="1"/>
</dbReference>
<dbReference type="EMBL" id="NNAY01001703">
    <property type="protein sequence ID" value="OXU23179.1"/>
    <property type="molecule type" value="Genomic_DNA"/>
</dbReference>
<feature type="transmembrane region" description="Helical" evidence="8">
    <location>
        <begin position="20"/>
        <end position="43"/>
    </location>
</feature>
<accession>A0A232EY25</accession>
<dbReference type="PANTHER" id="PTHR48021:SF33">
    <property type="entry name" value="AT22075P-RELATED"/>
    <property type="match status" value="1"/>
</dbReference>
<dbReference type="CDD" id="cd17358">
    <property type="entry name" value="MFS_GLUT6_8_Class3_like"/>
    <property type="match status" value="1"/>
</dbReference>
<evidence type="ECO:0000256" key="4">
    <source>
        <dbReference type="ARBA" id="ARBA00022597"/>
    </source>
</evidence>
<name>A0A232EY25_9HYME</name>
<feature type="domain" description="Major facilitator superfamily (MFS) profile" evidence="9">
    <location>
        <begin position="17"/>
        <end position="452"/>
    </location>
</feature>
<keyword evidence="6 8" id="KW-1133">Transmembrane helix</keyword>
<keyword evidence="4" id="KW-0762">Sugar transport</keyword>
<evidence type="ECO:0000256" key="5">
    <source>
        <dbReference type="ARBA" id="ARBA00022692"/>
    </source>
</evidence>
<evidence type="ECO:0000256" key="2">
    <source>
        <dbReference type="ARBA" id="ARBA00022448"/>
    </source>
</evidence>
<dbReference type="OrthoDB" id="6612291at2759"/>
<feature type="transmembrane region" description="Helical" evidence="8">
    <location>
        <begin position="63"/>
        <end position="81"/>
    </location>
</feature>
<dbReference type="InterPro" id="IPR005828">
    <property type="entry name" value="MFS_sugar_transport-like"/>
</dbReference>
<feature type="transmembrane region" description="Helical" evidence="8">
    <location>
        <begin position="423"/>
        <end position="446"/>
    </location>
</feature>
<evidence type="ECO:0000256" key="8">
    <source>
        <dbReference type="SAM" id="Phobius"/>
    </source>
</evidence>
<keyword evidence="3" id="KW-1003">Cell membrane</keyword>
<dbReference type="InterPro" id="IPR044775">
    <property type="entry name" value="MFS_ERD6/Tret1-like"/>
</dbReference>
<dbReference type="GO" id="GO:0005886">
    <property type="term" value="C:plasma membrane"/>
    <property type="evidence" value="ECO:0007669"/>
    <property type="project" value="UniProtKB-SubCell"/>
</dbReference>
<keyword evidence="5 8" id="KW-0812">Transmembrane</keyword>
<protein>
    <recommendedName>
        <fullName evidence="9">Major facilitator superfamily (MFS) profile domain-containing protein</fullName>
    </recommendedName>
</protein>
<evidence type="ECO:0000256" key="3">
    <source>
        <dbReference type="ARBA" id="ARBA00022475"/>
    </source>
</evidence>
<comment type="caution">
    <text evidence="10">The sequence shown here is derived from an EMBL/GenBank/DDBJ whole genome shotgun (WGS) entry which is preliminary data.</text>
</comment>
<dbReference type="GO" id="GO:0051119">
    <property type="term" value="F:sugar transmembrane transporter activity"/>
    <property type="evidence" value="ECO:0007669"/>
    <property type="project" value="InterPro"/>
</dbReference>
<feature type="transmembrane region" description="Helical" evidence="8">
    <location>
        <begin position="327"/>
        <end position="349"/>
    </location>
</feature>
<feature type="transmembrane region" description="Helical" evidence="8">
    <location>
        <begin position="151"/>
        <end position="172"/>
    </location>
</feature>
<dbReference type="FunFam" id="1.20.1250.20:FF:000218">
    <property type="entry name" value="facilitated trehalose transporter Tret1"/>
    <property type="match status" value="1"/>
</dbReference>
<sequence length="496" mass="54220">MILDREKDASANYGKLRQFVAAVIVNLLAVSYGITCGWPSPLIPQLRRSDTPVGDSPITEEGASWIGALLCLGGLSMAPFSGSLVERFGHKRFGYAACLPMLVSWLVAIFATSHACLFVSRFLGGMGGAMCIFLVPSYVSEISSEEIRGALGSLLVFAINIGILLAFVTGPLMPYKAFGVFSMAFPLLFMLTFYFMPETPVYLVRKRRIGEAGRSLMFLKGNNKILVDQELSRLQTQITDSEHPDAKVRFLDLFRDRATFKGMIIAFGLLGGQQLCGIFAMISYAETIFKMSGSSLSPDHAAIIIGAIQVFGSYLSTVLMERAGRRLLVLVSCGGMSVCHFTVSAFCYLQKSEQDVSAITWLPVTALSFYMIAYCLGMGPAPFVVASEIFRVNFASYANTLCMIFLWIMAFLVIKAFGPLMGIIGIENCFVLLGIFCAGSFAFSYVMMPETKGRKREDIVEELAGNAGGLRACYDEMTYVKDKNVSGKDFIAAEQV</sequence>
<evidence type="ECO:0000256" key="1">
    <source>
        <dbReference type="ARBA" id="ARBA00004651"/>
    </source>
</evidence>
<evidence type="ECO:0000256" key="7">
    <source>
        <dbReference type="ARBA" id="ARBA00023136"/>
    </source>
</evidence>
<organism evidence="10 11">
    <name type="scientific">Trichomalopsis sarcophagae</name>
    <dbReference type="NCBI Taxonomy" id="543379"/>
    <lineage>
        <taxon>Eukaryota</taxon>
        <taxon>Metazoa</taxon>
        <taxon>Ecdysozoa</taxon>
        <taxon>Arthropoda</taxon>
        <taxon>Hexapoda</taxon>
        <taxon>Insecta</taxon>
        <taxon>Pterygota</taxon>
        <taxon>Neoptera</taxon>
        <taxon>Endopterygota</taxon>
        <taxon>Hymenoptera</taxon>
        <taxon>Apocrita</taxon>
        <taxon>Proctotrupomorpha</taxon>
        <taxon>Chalcidoidea</taxon>
        <taxon>Pteromalidae</taxon>
        <taxon>Pteromalinae</taxon>
        <taxon>Trichomalopsis</taxon>
    </lineage>
</organism>
<comment type="subcellular location">
    <subcellularLocation>
        <location evidence="1">Cell membrane</location>
        <topology evidence="1">Multi-pass membrane protein</topology>
    </subcellularLocation>
</comment>
<dbReference type="PANTHER" id="PTHR48021">
    <property type="match status" value="1"/>
</dbReference>
<feature type="transmembrane region" description="Helical" evidence="8">
    <location>
        <begin position="178"/>
        <end position="197"/>
    </location>
</feature>